<sequence length="132" mass="14465">MKALLIEVDFTTGVRAGGINPRDKHLLCHGWQNLDSDPGLEIRLITDGRDIDKYRGKQGVTILDGKDEINVAIEANIPIKYSIQSEALMIESLKEAGGKLNQFAGKNMSEIAEEAHKQGLAGVVERKPELAK</sequence>
<proteinExistence type="predicted"/>
<name>A0A0F9W0A7_9ZZZZ</name>
<gene>
    <name evidence="1" type="ORF">LCGC14_0420820</name>
</gene>
<evidence type="ECO:0000313" key="1">
    <source>
        <dbReference type="EMBL" id="KKN71503.1"/>
    </source>
</evidence>
<dbReference type="AlphaFoldDB" id="A0A0F9W0A7"/>
<dbReference type="EMBL" id="LAZR01000383">
    <property type="protein sequence ID" value="KKN71503.1"/>
    <property type="molecule type" value="Genomic_DNA"/>
</dbReference>
<comment type="caution">
    <text evidence="1">The sequence shown here is derived from an EMBL/GenBank/DDBJ whole genome shotgun (WGS) entry which is preliminary data.</text>
</comment>
<reference evidence="1" key="1">
    <citation type="journal article" date="2015" name="Nature">
        <title>Complex archaea that bridge the gap between prokaryotes and eukaryotes.</title>
        <authorList>
            <person name="Spang A."/>
            <person name="Saw J.H."/>
            <person name="Jorgensen S.L."/>
            <person name="Zaremba-Niedzwiedzka K."/>
            <person name="Martijn J."/>
            <person name="Lind A.E."/>
            <person name="van Eijk R."/>
            <person name="Schleper C."/>
            <person name="Guy L."/>
            <person name="Ettema T.J."/>
        </authorList>
    </citation>
    <scope>NUCLEOTIDE SEQUENCE</scope>
</reference>
<accession>A0A0F9W0A7</accession>
<protein>
    <submittedName>
        <fullName evidence="1">Uncharacterized protein</fullName>
    </submittedName>
</protein>
<organism evidence="1">
    <name type="scientific">marine sediment metagenome</name>
    <dbReference type="NCBI Taxonomy" id="412755"/>
    <lineage>
        <taxon>unclassified sequences</taxon>
        <taxon>metagenomes</taxon>
        <taxon>ecological metagenomes</taxon>
    </lineage>
</organism>